<dbReference type="SUPFAM" id="SSF53474">
    <property type="entry name" value="alpha/beta-Hydrolases"/>
    <property type="match status" value="1"/>
</dbReference>
<protein>
    <submittedName>
        <fullName evidence="2">Alpha/beta fold hydrolase</fullName>
    </submittedName>
</protein>
<proteinExistence type="predicted"/>
<dbReference type="EMBL" id="JBHSAY010000030">
    <property type="protein sequence ID" value="MFC4136444.1"/>
    <property type="molecule type" value="Genomic_DNA"/>
</dbReference>
<gene>
    <name evidence="2" type="ORF">ACFOZ4_38045</name>
</gene>
<dbReference type="InterPro" id="IPR029058">
    <property type="entry name" value="AB_hydrolase_fold"/>
</dbReference>
<organism evidence="2 3">
    <name type="scientific">Hamadaea flava</name>
    <dbReference type="NCBI Taxonomy" id="1742688"/>
    <lineage>
        <taxon>Bacteria</taxon>
        <taxon>Bacillati</taxon>
        <taxon>Actinomycetota</taxon>
        <taxon>Actinomycetes</taxon>
        <taxon>Micromonosporales</taxon>
        <taxon>Micromonosporaceae</taxon>
        <taxon>Hamadaea</taxon>
    </lineage>
</organism>
<dbReference type="InterPro" id="IPR050471">
    <property type="entry name" value="AB_hydrolase"/>
</dbReference>
<evidence type="ECO:0000313" key="2">
    <source>
        <dbReference type="EMBL" id="MFC4136444.1"/>
    </source>
</evidence>
<dbReference type="Gene3D" id="3.40.50.1820">
    <property type="entry name" value="alpha/beta hydrolase"/>
    <property type="match status" value="1"/>
</dbReference>
<accession>A0ABV8M154</accession>
<dbReference type="Proteomes" id="UP001595816">
    <property type="component" value="Unassembled WGS sequence"/>
</dbReference>
<keyword evidence="2" id="KW-0378">Hydrolase</keyword>
<dbReference type="GO" id="GO:0016787">
    <property type="term" value="F:hydrolase activity"/>
    <property type="evidence" value="ECO:0007669"/>
    <property type="project" value="UniProtKB-KW"/>
</dbReference>
<name>A0ABV8M154_9ACTN</name>
<reference evidence="3" key="1">
    <citation type="journal article" date="2019" name="Int. J. Syst. Evol. Microbiol.">
        <title>The Global Catalogue of Microorganisms (GCM) 10K type strain sequencing project: providing services to taxonomists for standard genome sequencing and annotation.</title>
        <authorList>
            <consortium name="The Broad Institute Genomics Platform"/>
            <consortium name="The Broad Institute Genome Sequencing Center for Infectious Disease"/>
            <person name="Wu L."/>
            <person name="Ma J."/>
        </authorList>
    </citation>
    <scope>NUCLEOTIDE SEQUENCE [LARGE SCALE GENOMIC DNA]</scope>
    <source>
        <strain evidence="3">CGMCC 4.7289</strain>
    </source>
</reference>
<dbReference type="Pfam" id="PF00561">
    <property type="entry name" value="Abhydrolase_1"/>
    <property type="match status" value="1"/>
</dbReference>
<evidence type="ECO:0000313" key="3">
    <source>
        <dbReference type="Proteomes" id="UP001595816"/>
    </source>
</evidence>
<evidence type="ECO:0000259" key="1">
    <source>
        <dbReference type="Pfam" id="PF00561"/>
    </source>
</evidence>
<dbReference type="RefSeq" id="WP_253755989.1">
    <property type="nucleotide sequence ID" value="NZ_JAMZDZ010000001.1"/>
</dbReference>
<sequence>MGENLVAVNDVHLCVEELGDPADPSILLIGGASSSMDWWDAEFCRRLASGEVTGEVNGDATGEVNGDATRAKDGLGGRHVIRYDHRDTGRSTAYPVGEPGYGSRELLEDASALIERLAGGHAHVVGVSMGGGLAQDLVLRHPERVASLTLISTSPIARRDPAVPLPPMAARLSGVSLPDPDWSDRESVVEYYLAQEELYAGPSSFDTAHTREVAGRVFDRSTDLEASAKNHWIVITTDDEDDAPRDLGTVTAPTLVIHGDADPMFPVAHGVALTAEIPGATLLVLDGGGHQVPPPATWDVVVPAIRRHTCREMS</sequence>
<comment type="caution">
    <text evidence="2">The sequence shown here is derived from an EMBL/GenBank/DDBJ whole genome shotgun (WGS) entry which is preliminary data.</text>
</comment>
<feature type="domain" description="AB hydrolase-1" evidence="1">
    <location>
        <begin position="77"/>
        <end position="290"/>
    </location>
</feature>
<dbReference type="PANTHER" id="PTHR43433">
    <property type="entry name" value="HYDROLASE, ALPHA/BETA FOLD FAMILY PROTEIN"/>
    <property type="match status" value="1"/>
</dbReference>
<keyword evidence="3" id="KW-1185">Reference proteome</keyword>
<dbReference type="InterPro" id="IPR000073">
    <property type="entry name" value="AB_hydrolase_1"/>
</dbReference>
<dbReference type="PANTHER" id="PTHR43433:SF5">
    <property type="entry name" value="AB HYDROLASE-1 DOMAIN-CONTAINING PROTEIN"/>
    <property type="match status" value="1"/>
</dbReference>